<dbReference type="PROSITE" id="PS50297">
    <property type="entry name" value="ANK_REP_REGION"/>
    <property type="match status" value="1"/>
</dbReference>
<feature type="signal peptide" evidence="4">
    <location>
        <begin position="1"/>
        <end position="21"/>
    </location>
</feature>
<name>A0A0G4KJF1_VERLO</name>
<evidence type="ECO:0000256" key="4">
    <source>
        <dbReference type="SAM" id="SignalP"/>
    </source>
</evidence>
<keyword evidence="2 3" id="KW-0040">ANK repeat</keyword>
<dbReference type="PANTHER" id="PTHR24123:SF33">
    <property type="entry name" value="PROTEIN HOS4"/>
    <property type="match status" value="1"/>
</dbReference>
<protein>
    <submittedName>
        <fullName evidence="5">Uncharacterized protein</fullName>
    </submittedName>
</protein>
<evidence type="ECO:0000256" key="1">
    <source>
        <dbReference type="ARBA" id="ARBA00022737"/>
    </source>
</evidence>
<dbReference type="EMBL" id="CVQI01001002">
    <property type="protein sequence ID" value="CRK04454.1"/>
    <property type="molecule type" value="Genomic_DNA"/>
</dbReference>
<dbReference type="InterPro" id="IPR036770">
    <property type="entry name" value="Ankyrin_rpt-contain_sf"/>
</dbReference>
<dbReference type="Pfam" id="PF12796">
    <property type="entry name" value="Ank_2"/>
    <property type="match status" value="1"/>
</dbReference>
<gene>
    <name evidence="5" type="ORF">BN1723_008885</name>
</gene>
<reference evidence="6" key="1">
    <citation type="submission" date="2015-05" db="EMBL/GenBank/DDBJ databases">
        <authorList>
            <person name="Fogelqvist Johan"/>
        </authorList>
    </citation>
    <scope>NUCLEOTIDE SEQUENCE [LARGE SCALE GENOMIC DNA]</scope>
</reference>
<evidence type="ECO:0000256" key="3">
    <source>
        <dbReference type="PROSITE-ProRule" id="PRU00023"/>
    </source>
</evidence>
<organism evidence="5 6">
    <name type="scientific">Verticillium longisporum</name>
    <name type="common">Verticillium dahliae var. longisporum</name>
    <dbReference type="NCBI Taxonomy" id="100787"/>
    <lineage>
        <taxon>Eukaryota</taxon>
        <taxon>Fungi</taxon>
        <taxon>Dikarya</taxon>
        <taxon>Ascomycota</taxon>
        <taxon>Pezizomycotina</taxon>
        <taxon>Sordariomycetes</taxon>
        <taxon>Hypocreomycetidae</taxon>
        <taxon>Glomerellales</taxon>
        <taxon>Plectosphaerellaceae</taxon>
        <taxon>Verticillium</taxon>
    </lineage>
</organism>
<dbReference type="InterPro" id="IPR051165">
    <property type="entry name" value="Multifunctional_ANK_Repeat"/>
</dbReference>
<dbReference type="Proteomes" id="UP000045706">
    <property type="component" value="Unassembled WGS sequence"/>
</dbReference>
<dbReference type="Gene3D" id="1.25.40.20">
    <property type="entry name" value="Ankyrin repeat-containing domain"/>
    <property type="match status" value="2"/>
</dbReference>
<dbReference type="InterPro" id="IPR002110">
    <property type="entry name" value="Ankyrin_rpt"/>
</dbReference>
<proteinExistence type="predicted"/>
<dbReference type="SUPFAM" id="SSF48403">
    <property type="entry name" value="Ankyrin repeat"/>
    <property type="match status" value="1"/>
</dbReference>
<feature type="repeat" description="ANK" evidence="3">
    <location>
        <begin position="262"/>
        <end position="294"/>
    </location>
</feature>
<sequence length="715" mass="80594">MAEVLGLVLGLVALVPQLTAGVKMLRQIRNADDRFPVEIDRLACDLELLVTFVEALEATPGVNEPVLQRCCECCTQIAQGLDKVRGMVSLVTTGSKSKRVIRKITGLPGLRTAVEALQQNITMIKFFFTELNITKGLYSPRNLLKCLITLGFDPSESPAPAARFWPRPSLVKIGGKHAGADPFSLENLAILCRLSPGFAEMTPLHEAVLLGTDGLDETRTSRSPTDERNFLGQTPLHLALSNTGHMTALINSGHDINALDRLGMTPLMYAGIMGLVNAVLLLLDRGADPSLRATKHNNLFIDFAASRNNWDVIMAALSRLETRPDNDTDWTWARHATILRHVEYPDHTRRRLGFKDFLAKCDTPNFIFDHNGCRGSTLMHFVTTPEDVQTLLDQGFTRINQANSDGHNPFMRSMRRHREVPTILPILNAGTDVHHRDNNGHTALWYALYMGTFQMANCSHDSGWRTLHHLLQCGIDALSLDNCLCPCSPNGCFPSSILYWSSLYYSQPTDVPWPLFEWLIIVLEYRGSEAAKTILLSYIRRAKHDELGLTHLCCTRFPGKPPMDGHVPPLPSDDVDDILAEEEELIDLMEQEMEEAKALNYDQLRKTWFTQVKERLDAARADEVLPKPGMVKEQPPKTRYHFLNPIGKQVAAYKGWIDFEFDCRKKYLEDNPIGNSWYDRRISHLRHLVKVMGVKPEEVSEHWYGLPNKGAEELF</sequence>
<dbReference type="PROSITE" id="PS50088">
    <property type="entry name" value="ANK_REPEAT"/>
    <property type="match status" value="1"/>
</dbReference>
<evidence type="ECO:0000313" key="6">
    <source>
        <dbReference type="Proteomes" id="UP000045706"/>
    </source>
</evidence>
<keyword evidence="4" id="KW-0732">Signal</keyword>
<dbReference type="SMART" id="SM00248">
    <property type="entry name" value="ANK"/>
    <property type="match status" value="4"/>
</dbReference>
<keyword evidence="1" id="KW-0677">Repeat</keyword>
<evidence type="ECO:0000256" key="2">
    <source>
        <dbReference type="ARBA" id="ARBA00023043"/>
    </source>
</evidence>
<evidence type="ECO:0000313" key="5">
    <source>
        <dbReference type="EMBL" id="CRK04454.1"/>
    </source>
</evidence>
<dbReference type="AlphaFoldDB" id="A0A0G4KJF1"/>
<dbReference type="PANTHER" id="PTHR24123">
    <property type="entry name" value="ANKYRIN REPEAT-CONTAINING"/>
    <property type="match status" value="1"/>
</dbReference>
<accession>A0A0G4KJF1</accession>
<feature type="chain" id="PRO_5002565607" evidence="4">
    <location>
        <begin position="22"/>
        <end position="715"/>
    </location>
</feature>